<protein>
    <submittedName>
        <fullName evidence="1">Uncharacterized protein</fullName>
    </submittedName>
</protein>
<accession>A0A2P2QEX7</accession>
<dbReference type="EMBL" id="GGEC01084923">
    <property type="protein sequence ID" value="MBX65407.1"/>
    <property type="molecule type" value="Transcribed_RNA"/>
</dbReference>
<organism evidence="1">
    <name type="scientific">Rhizophora mucronata</name>
    <name type="common">Asiatic mangrove</name>
    <dbReference type="NCBI Taxonomy" id="61149"/>
    <lineage>
        <taxon>Eukaryota</taxon>
        <taxon>Viridiplantae</taxon>
        <taxon>Streptophyta</taxon>
        <taxon>Embryophyta</taxon>
        <taxon>Tracheophyta</taxon>
        <taxon>Spermatophyta</taxon>
        <taxon>Magnoliopsida</taxon>
        <taxon>eudicotyledons</taxon>
        <taxon>Gunneridae</taxon>
        <taxon>Pentapetalae</taxon>
        <taxon>rosids</taxon>
        <taxon>fabids</taxon>
        <taxon>Malpighiales</taxon>
        <taxon>Rhizophoraceae</taxon>
        <taxon>Rhizophora</taxon>
    </lineage>
</organism>
<evidence type="ECO:0000313" key="1">
    <source>
        <dbReference type="EMBL" id="MBX65407.1"/>
    </source>
</evidence>
<proteinExistence type="predicted"/>
<reference evidence="1" key="1">
    <citation type="submission" date="2018-02" db="EMBL/GenBank/DDBJ databases">
        <title>Rhizophora mucronata_Transcriptome.</title>
        <authorList>
            <person name="Meera S.P."/>
            <person name="Sreeshan A."/>
            <person name="Augustine A."/>
        </authorList>
    </citation>
    <scope>NUCLEOTIDE SEQUENCE</scope>
    <source>
        <tissue evidence="1">Leaf</tissue>
    </source>
</reference>
<sequence>MCSSWLFFW</sequence>
<name>A0A2P2QEX7_RHIMU</name>